<dbReference type="AlphaFoldDB" id="A0A3Q0J751"/>
<accession>A0A3Q0J751</accession>
<organism evidence="3 4">
    <name type="scientific">Diaphorina citri</name>
    <name type="common">Asian citrus psyllid</name>
    <dbReference type="NCBI Taxonomy" id="121845"/>
    <lineage>
        <taxon>Eukaryota</taxon>
        <taxon>Metazoa</taxon>
        <taxon>Ecdysozoa</taxon>
        <taxon>Arthropoda</taxon>
        <taxon>Hexapoda</taxon>
        <taxon>Insecta</taxon>
        <taxon>Pterygota</taxon>
        <taxon>Neoptera</taxon>
        <taxon>Paraneoptera</taxon>
        <taxon>Hemiptera</taxon>
        <taxon>Sternorrhyncha</taxon>
        <taxon>Psylloidea</taxon>
        <taxon>Psyllidae</taxon>
        <taxon>Diaphorininae</taxon>
        <taxon>Diaphorina</taxon>
    </lineage>
</organism>
<dbReference type="Proteomes" id="UP000079169">
    <property type="component" value="Unplaced"/>
</dbReference>
<reference evidence="4" key="1">
    <citation type="submission" date="2025-08" db="UniProtKB">
        <authorList>
            <consortium name="RefSeq"/>
        </authorList>
    </citation>
    <scope>IDENTIFICATION</scope>
</reference>
<sequence length="254" mass="28747">MNLKKPTREMSMSMLSCDNPSNPSSPSKENPPSRLAALHSDIEDSGETSSDNDEKRLRILSEQNITGDLVNQNEGSPGLTPNRMLRMVDKFTNTKMFDKITDNAYVKRLMQDVANKDISLFVELQGLAGRLVLNIPPPPSDRLWYGFKGNPRLWLTAYPKFGDKELGLISNILQKIICTEFQVSVSLLPFIKEIESEEVHNSNNLACSYSFFQNTKSVNYNVILLIFCTRFGLKPLTLRSKVHRSIHYTTESVV</sequence>
<dbReference type="GeneID" id="113469356"/>
<proteinExistence type="predicted"/>
<name>A0A3Q0J751_DIACI</name>
<feature type="region of interest" description="Disordered" evidence="2">
    <location>
        <begin position="1"/>
        <end position="56"/>
    </location>
</feature>
<evidence type="ECO:0000256" key="1">
    <source>
        <dbReference type="ARBA" id="ARBA00004586"/>
    </source>
</evidence>
<dbReference type="GO" id="GO:0008289">
    <property type="term" value="F:lipid binding"/>
    <property type="evidence" value="ECO:0007669"/>
    <property type="project" value="TreeGrafter"/>
</dbReference>
<dbReference type="KEGG" id="dci:113469356"/>
<feature type="compositionally biased region" description="Low complexity" evidence="2">
    <location>
        <begin position="19"/>
        <end position="33"/>
    </location>
</feature>
<dbReference type="RefSeq" id="XP_026682778.1">
    <property type="nucleotide sequence ID" value="XM_026826977.1"/>
</dbReference>
<evidence type="ECO:0000313" key="3">
    <source>
        <dbReference type="Proteomes" id="UP000079169"/>
    </source>
</evidence>
<evidence type="ECO:0000256" key="2">
    <source>
        <dbReference type="SAM" id="MobiDB-lite"/>
    </source>
</evidence>
<evidence type="ECO:0000313" key="4">
    <source>
        <dbReference type="RefSeq" id="XP_026682778.1"/>
    </source>
</evidence>
<dbReference type="PaxDb" id="121845-A0A3Q0J751"/>
<comment type="subcellular location">
    <subcellularLocation>
        <location evidence="1">Endoplasmic reticulum membrane</location>
    </subcellularLocation>
</comment>
<dbReference type="GO" id="GO:0005789">
    <property type="term" value="C:endoplasmic reticulum membrane"/>
    <property type="evidence" value="ECO:0007669"/>
    <property type="project" value="UniProtKB-SubCell"/>
</dbReference>
<protein>
    <submittedName>
        <fullName evidence="4">Testis-expressed protein 2-like isoform X1</fullName>
    </submittedName>
</protein>
<dbReference type="PANTHER" id="PTHR13466:SF0">
    <property type="entry name" value="SMP-LTD DOMAIN-CONTAINING PROTEIN"/>
    <property type="match status" value="1"/>
</dbReference>
<dbReference type="PANTHER" id="PTHR13466">
    <property type="entry name" value="TEX2 PROTEIN-RELATED"/>
    <property type="match status" value="1"/>
</dbReference>
<keyword evidence="3" id="KW-1185">Reference proteome</keyword>
<gene>
    <name evidence="4" type="primary">LOC113469356</name>
</gene>
<dbReference type="STRING" id="121845.A0A3Q0J751"/>